<evidence type="ECO:0000313" key="1">
    <source>
        <dbReference type="EMBL" id="CAD7000923.1"/>
    </source>
</evidence>
<reference evidence="1" key="1">
    <citation type="submission" date="2020-11" db="EMBL/GenBank/DDBJ databases">
        <authorList>
            <person name="Whitehead M."/>
        </authorList>
    </citation>
    <scope>NUCLEOTIDE SEQUENCE</scope>
    <source>
        <strain evidence="1">EGII</strain>
    </source>
</reference>
<dbReference type="OrthoDB" id="8033604at2759"/>
<proteinExistence type="predicted"/>
<protein>
    <submittedName>
        <fullName evidence="1">(Mediterranean fruit fly) hypothetical protein</fullName>
    </submittedName>
</protein>
<accession>A0A811UV47</accession>
<organism evidence="1 2">
    <name type="scientific">Ceratitis capitata</name>
    <name type="common">Mediterranean fruit fly</name>
    <name type="synonym">Tephritis capitata</name>
    <dbReference type="NCBI Taxonomy" id="7213"/>
    <lineage>
        <taxon>Eukaryota</taxon>
        <taxon>Metazoa</taxon>
        <taxon>Ecdysozoa</taxon>
        <taxon>Arthropoda</taxon>
        <taxon>Hexapoda</taxon>
        <taxon>Insecta</taxon>
        <taxon>Pterygota</taxon>
        <taxon>Neoptera</taxon>
        <taxon>Endopterygota</taxon>
        <taxon>Diptera</taxon>
        <taxon>Brachycera</taxon>
        <taxon>Muscomorpha</taxon>
        <taxon>Tephritoidea</taxon>
        <taxon>Tephritidae</taxon>
        <taxon>Ceratitis</taxon>
        <taxon>Ceratitis</taxon>
    </lineage>
</organism>
<dbReference type="PANTHER" id="PTHR47331">
    <property type="entry name" value="PHD-TYPE DOMAIN-CONTAINING PROTEIN"/>
    <property type="match status" value="1"/>
</dbReference>
<dbReference type="InterPro" id="IPR008042">
    <property type="entry name" value="Retrotrans_Pao"/>
</dbReference>
<gene>
    <name evidence="1" type="ORF">CCAP1982_LOCUS9398</name>
</gene>
<dbReference type="AlphaFoldDB" id="A0A811UV47"/>
<keyword evidence="2" id="KW-1185">Reference proteome</keyword>
<comment type="caution">
    <text evidence="1">The sequence shown here is derived from an EMBL/GenBank/DDBJ whole genome shotgun (WGS) entry which is preliminary data.</text>
</comment>
<dbReference type="Pfam" id="PF05380">
    <property type="entry name" value="Peptidase_A17"/>
    <property type="match status" value="1"/>
</dbReference>
<dbReference type="EMBL" id="CAJHJT010000023">
    <property type="protein sequence ID" value="CAD7000923.1"/>
    <property type="molecule type" value="Genomic_DNA"/>
</dbReference>
<evidence type="ECO:0000313" key="2">
    <source>
        <dbReference type="Proteomes" id="UP000606786"/>
    </source>
</evidence>
<dbReference type="Proteomes" id="UP000606786">
    <property type="component" value="Unassembled WGS sequence"/>
</dbReference>
<sequence>MERTSSQEIIRDGKYFSFSYLAIRTLHQLAEDSQQKFPRDAKILVNETYLDDILSGGHDLNVTKTSISQTIEVFKSAGFPLRKITANHKSLLNEIPETHLLDSDFLQFHNTSTTKTLGIRWNALTATFSYSIGPLPDTNTATKSKYCQQSRSFLTRLSPIMITAKTLLQQLWMEGTDWDETVKPLSLLQWNSF</sequence>
<name>A0A811UV47_CERCA</name>